<keyword evidence="3 7" id="KW-0347">Helicase</keyword>
<evidence type="ECO:0000256" key="3">
    <source>
        <dbReference type="ARBA" id="ARBA00022806"/>
    </source>
</evidence>
<accession>A0A3B1CHI2</accession>
<name>A0A3B1CHI2_9ZZZZ</name>
<dbReference type="GO" id="GO:0016787">
    <property type="term" value="F:hydrolase activity"/>
    <property type="evidence" value="ECO:0007669"/>
    <property type="project" value="UniProtKB-KW"/>
</dbReference>
<dbReference type="Gene3D" id="1.10.486.10">
    <property type="entry name" value="PCRA, domain 4"/>
    <property type="match status" value="1"/>
</dbReference>
<dbReference type="GO" id="GO:0003677">
    <property type="term" value="F:DNA binding"/>
    <property type="evidence" value="ECO:0007669"/>
    <property type="project" value="InterPro"/>
</dbReference>
<dbReference type="CDD" id="cd18807">
    <property type="entry name" value="SF1_C_UvrD"/>
    <property type="match status" value="1"/>
</dbReference>
<proteinExistence type="predicted"/>
<feature type="domain" description="UvrD-like helicase C-terminal" evidence="6">
    <location>
        <begin position="27"/>
        <end position="304"/>
    </location>
</feature>
<dbReference type="InterPro" id="IPR014017">
    <property type="entry name" value="DNA_helicase_UvrD-like_C"/>
</dbReference>
<dbReference type="EMBL" id="UOGB01000227">
    <property type="protein sequence ID" value="VAX22120.1"/>
    <property type="molecule type" value="Genomic_DNA"/>
</dbReference>
<organism evidence="7">
    <name type="scientific">hydrothermal vent metagenome</name>
    <dbReference type="NCBI Taxonomy" id="652676"/>
    <lineage>
        <taxon>unclassified sequences</taxon>
        <taxon>metagenomes</taxon>
        <taxon>ecological metagenomes</taxon>
    </lineage>
</organism>
<dbReference type="GO" id="GO:0005524">
    <property type="term" value="F:ATP binding"/>
    <property type="evidence" value="ECO:0007669"/>
    <property type="project" value="UniProtKB-KW"/>
</dbReference>
<feature type="region of interest" description="Disordered" evidence="5">
    <location>
        <begin position="397"/>
        <end position="420"/>
    </location>
</feature>
<dbReference type="InterPro" id="IPR027417">
    <property type="entry name" value="P-loop_NTPase"/>
</dbReference>
<dbReference type="Gene3D" id="3.40.50.300">
    <property type="entry name" value="P-loop containing nucleotide triphosphate hydrolases"/>
    <property type="match status" value="1"/>
</dbReference>
<protein>
    <submittedName>
        <fullName evidence="7">ATP-dependent DNA helicase UvrD/PcrA</fullName>
        <ecNumber evidence="7">3.6.4.12</ecNumber>
    </submittedName>
</protein>
<keyword evidence="2 7" id="KW-0378">Hydrolase</keyword>
<dbReference type="InterPro" id="IPR000212">
    <property type="entry name" value="DNA_helicase_UvrD/REP"/>
</dbReference>
<evidence type="ECO:0000313" key="7">
    <source>
        <dbReference type="EMBL" id="VAX22120.1"/>
    </source>
</evidence>
<reference evidence="7" key="1">
    <citation type="submission" date="2018-06" db="EMBL/GenBank/DDBJ databases">
        <authorList>
            <person name="Zhirakovskaya E."/>
        </authorList>
    </citation>
    <scope>NUCLEOTIDE SEQUENCE</scope>
</reference>
<keyword evidence="1" id="KW-0547">Nucleotide-binding</keyword>
<dbReference type="PANTHER" id="PTHR11070">
    <property type="entry name" value="UVRD / RECB / PCRA DNA HELICASE FAMILY MEMBER"/>
    <property type="match status" value="1"/>
</dbReference>
<keyword evidence="4" id="KW-0067">ATP-binding</keyword>
<sequence length="479" mass="53946">MGNILNFEKEYPDAKVILLERNYRSAGNILKGASAVVARNPDRKKKTLWTQNEPGEKIDLYTATDEMDEARNIADTIKKNVNGGGYSLNDIAIFYRTNSQSRALEDTLRREGFAYQIYGGLKFYERKEVKDILSYFKVALNPLDTIALKRIINTPPRGIGQTTMERMEAAAREEGTPLSAILDDIDSIEDINQRTRGKLEAFREILSKVRTFSATLDSTDALSQAMEATGYMNWLTEDKKNESLSRMDNLSELVNAAAEFAERTGDASMLSFLDQASLVADADRVEDGEGGGAVKMMTIHVSKGLEFPFVFVTGLEENLFPHARSKEDVNQLQEERRLLYVAMTRARERLFLSHAESRRMLGVSQVNRPSHFLDDLPDEILNRRRSLYRSSYNAAYPASAGGTGKTSYKSKRSAWPETKEEEKSIDGLKVGMKVSHPNFKTGVIRKIEGRGDKGKITVYFPHFGAKKMVKKFAKLEVIK</sequence>
<dbReference type="SUPFAM" id="SSF52540">
    <property type="entry name" value="P-loop containing nucleoside triphosphate hydrolases"/>
    <property type="match status" value="1"/>
</dbReference>
<evidence type="ECO:0000256" key="4">
    <source>
        <dbReference type="ARBA" id="ARBA00022840"/>
    </source>
</evidence>
<evidence type="ECO:0000259" key="6">
    <source>
        <dbReference type="PROSITE" id="PS51217"/>
    </source>
</evidence>
<dbReference type="AlphaFoldDB" id="A0A3B1CHI2"/>
<dbReference type="Pfam" id="PF13361">
    <property type="entry name" value="UvrD_C"/>
    <property type="match status" value="1"/>
</dbReference>
<dbReference type="GO" id="GO:0000725">
    <property type="term" value="P:recombinational repair"/>
    <property type="evidence" value="ECO:0007669"/>
    <property type="project" value="TreeGrafter"/>
</dbReference>
<dbReference type="GO" id="GO:0033202">
    <property type="term" value="C:DNA helicase complex"/>
    <property type="evidence" value="ECO:0007669"/>
    <property type="project" value="TreeGrafter"/>
</dbReference>
<evidence type="ECO:0000256" key="2">
    <source>
        <dbReference type="ARBA" id="ARBA00022801"/>
    </source>
</evidence>
<dbReference type="FunFam" id="1.10.486.10:FF:000003">
    <property type="entry name" value="ATP-dependent DNA helicase"/>
    <property type="match status" value="1"/>
</dbReference>
<dbReference type="GO" id="GO:0043138">
    <property type="term" value="F:3'-5' DNA helicase activity"/>
    <property type="evidence" value="ECO:0007669"/>
    <property type="project" value="TreeGrafter"/>
</dbReference>
<dbReference type="EC" id="3.6.4.12" evidence="7"/>
<dbReference type="Pfam" id="PF21196">
    <property type="entry name" value="PcrA_UvrD_tudor"/>
    <property type="match status" value="1"/>
</dbReference>
<dbReference type="GO" id="GO:0005829">
    <property type="term" value="C:cytosol"/>
    <property type="evidence" value="ECO:0007669"/>
    <property type="project" value="TreeGrafter"/>
</dbReference>
<evidence type="ECO:0000256" key="5">
    <source>
        <dbReference type="SAM" id="MobiDB-lite"/>
    </source>
</evidence>
<dbReference type="PANTHER" id="PTHR11070:SF2">
    <property type="entry name" value="ATP-DEPENDENT DNA HELICASE SRS2"/>
    <property type="match status" value="1"/>
</dbReference>
<dbReference type="PROSITE" id="PS51217">
    <property type="entry name" value="UVRD_HELICASE_CTER"/>
    <property type="match status" value="1"/>
</dbReference>
<gene>
    <name evidence="7" type="ORF">MNBD_NITROSPINAE03-1046</name>
</gene>
<evidence type="ECO:0000256" key="1">
    <source>
        <dbReference type="ARBA" id="ARBA00022741"/>
    </source>
</evidence>